<evidence type="ECO:0000313" key="3">
    <source>
        <dbReference type="Proteomes" id="UP000029507"/>
    </source>
</evidence>
<name>A0A089LZC2_9BACL</name>
<keyword evidence="1" id="KW-0472">Membrane</keyword>
<dbReference type="STRING" id="169760.PSTEL_22430"/>
<organism evidence="2 3">
    <name type="scientific">Paenibacillus stellifer</name>
    <dbReference type="NCBI Taxonomy" id="169760"/>
    <lineage>
        <taxon>Bacteria</taxon>
        <taxon>Bacillati</taxon>
        <taxon>Bacillota</taxon>
        <taxon>Bacilli</taxon>
        <taxon>Bacillales</taxon>
        <taxon>Paenibacillaceae</taxon>
        <taxon>Paenibacillus</taxon>
    </lineage>
</organism>
<dbReference type="AlphaFoldDB" id="A0A089LZC2"/>
<feature type="transmembrane region" description="Helical" evidence="1">
    <location>
        <begin position="12"/>
        <end position="31"/>
    </location>
</feature>
<accession>A0A089LZC2</accession>
<dbReference type="HOGENOM" id="CLU_133228_0_0_9"/>
<feature type="transmembrane region" description="Helical" evidence="1">
    <location>
        <begin position="37"/>
        <end position="55"/>
    </location>
</feature>
<evidence type="ECO:0000313" key="2">
    <source>
        <dbReference type="EMBL" id="AIQ65460.1"/>
    </source>
</evidence>
<reference evidence="2 3" key="1">
    <citation type="submission" date="2014-08" db="EMBL/GenBank/DDBJ databases">
        <title>Comparative genomics of the Paenibacillus odorifer group.</title>
        <authorList>
            <person name="den Bakker H.C."/>
            <person name="Tsai Y.-C."/>
            <person name="Martin N."/>
            <person name="Korlach J."/>
            <person name="Wiedmann M."/>
        </authorList>
    </citation>
    <scope>NUCLEOTIDE SEQUENCE [LARGE SCALE GENOMIC DNA]</scope>
    <source>
        <strain evidence="2 3">DSM 14472</strain>
    </source>
</reference>
<protein>
    <submittedName>
        <fullName evidence="2">Uncharacterized protein</fullName>
    </submittedName>
</protein>
<dbReference type="EMBL" id="CP009286">
    <property type="protein sequence ID" value="AIQ65460.1"/>
    <property type="molecule type" value="Genomic_DNA"/>
</dbReference>
<keyword evidence="1" id="KW-1133">Transmembrane helix</keyword>
<evidence type="ECO:0000256" key="1">
    <source>
        <dbReference type="SAM" id="Phobius"/>
    </source>
</evidence>
<dbReference type="KEGG" id="pste:PSTEL_22430"/>
<keyword evidence="1" id="KW-0812">Transmembrane</keyword>
<proteinExistence type="predicted"/>
<gene>
    <name evidence="2" type="ORF">PSTEL_22430</name>
</gene>
<sequence>MDTEVWSQFFRENWLVIVIALVLLFAVINLVKTVLKWAIAIIIIAGLFVYSGVTIDQLGNAVDKVKNEAVGTLQTEAKDVMLKEAQEAVYTSDGNGGYTIKTPNLEVKGKAGEDKASVTFRGVSLGQWSVSGTLKSFIEEARKAGR</sequence>
<dbReference type="OrthoDB" id="2679169at2"/>
<dbReference type="Proteomes" id="UP000029507">
    <property type="component" value="Chromosome"/>
</dbReference>
<dbReference type="RefSeq" id="WP_038698538.1">
    <property type="nucleotide sequence ID" value="NZ_CP009286.1"/>
</dbReference>
<keyword evidence="3" id="KW-1185">Reference proteome</keyword>